<gene>
    <name evidence="1" type="ORF">CYLTODRAFT_491237</name>
</gene>
<dbReference type="EMBL" id="KN880546">
    <property type="protein sequence ID" value="KIY66697.1"/>
    <property type="molecule type" value="Genomic_DNA"/>
</dbReference>
<dbReference type="AlphaFoldDB" id="A0A0D7B894"/>
<evidence type="ECO:0000313" key="2">
    <source>
        <dbReference type="Proteomes" id="UP000054007"/>
    </source>
</evidence>
<accession>A0A0D7B894</accession>
<reference evidence="1 2" key="1">
    <citation type="journal article" date="2015" name="Fungal Genet. Biol.">
        <title>Evolution of novel wood decay mechanisms in Agaricales revealed by the genome sequences of Fistulina hepatica and Cylindrobasidium torrendii.</title>
        <authorList>
            <person name="Floudas D."/>
            <person name="Held B.W."/>
            <person name="Riley R."/>
            <person name="Nagy L.G."/>
            <person name="Koehler G."/>
            <person name="Ransdell A.S."/>
            <person name="Younus H."/>
            <person name="Chow J."/>
            <person name="Chiniquy J."/>
            <person name="Lipzen A."/>
            <person name="Tritt A."/>
            <person name="Sun H."/>
            <person name="Haridas S."/>
            <person name="LaButti K."/>
            <person name="Ohm R.A."/>
            <person name="Kues U."/>
            <person name="Blanchette R.A."/>
            <person name="Grigoriev I.V."/>
            <person name="Minto R.E."/>
            <person name="Hibbett D.S."/>
        </authorList>
    </citation>
    <scope>NUCLEOTIDE SEQUENCE [LARGE SCALE GENOMIC DNA]</scope>
    <source>
        <strain evidence="1 2">FP15055 ss-10</strain>
    </source>
</reference>
<evidence type="ECO:0000313" key="1">
    <source>
        <dbReference type="EMBL" id="KIY66697.1"/>
    </source>
</evidence>
<dbReference type="Proteomes" id="UP000054007">
    <property type="component" value="Unassembled WGS sequence"/>
</dbReference>
<organism evidence="1 2">
    <name type="scientific">Cylindrobasidium torrendii FP15055 ss-10</name>
    <dbReference type="NCBI Taxonomy" id="1314674"/>
    <lineage>
        <taxon>Eukaryota</taxon>
        <taxon>Fungi</taxon>
        <taxon>Dikarya</taxon>
        <taxon>Basidiomycota</taxon>
        <taxon>Agaricomycotina</taxon>
        <taxon>Agaricomycetes</taxon>
        <taxon>Agaricomycetidae</taxon>
        <taxon>Agaricales</taxon>
        <taxon>Marasmiineae</taxon>
        <taxon>Physalacriaceae</taxon>
        <taxon>Cylindrobasidium</taxon>
    </lineage>
</organism>
<evidence type="ECO:0008006" key="3">
    <source>
        <dbReference type="Google" id="ProtNLM"/>
    </source>
</evidence>
<keyword evidence="2" id="KW-1185">Reference proteome</keyword>
<proteinExistence type="predicted"/>
<dbReference type="OrthoDB" id="2977329at2759"/>
<dbReference type="STRING" id="1314674.A0A0D7B894"/>
<protein>
    <recommendedName>
        <fullName evidence="3">F-box domain-containing protein</fullName>
    </recommendedName>
</protein>
<name>A0A0D7B894_9AGAR</name>
<sequence length="419" mass="46417">MLLDLPQELLDAIVDQASGDLDTIRACSLACSQFTRQSQAHLFSSVTLTQPFECLALFERICGSPRLAIYVRRLVVAPAVRTPNATLGDVSKEPLLRTLIETFTNLEHVELVGGDIMCPLPNFPSPLAAIFKHDLTSLDLCGVSFPSDYRHLFAVARAFPRLAHFGCTDPKLLVVQASLPVENTDELEEGPMVKSLATGYDFWDDHVVSCLLRTRTCPVSINNLRILKFSIGLNRNIPSLIALLKICEGTLEELTVSVTGHGYSANTFEPIPIRALRRVTFVGNTTTVSVNTENYFLMNWYCKSLQLAGGTNCRLAEVELYAVSDINRCFVFADLTVACWSLLDKTLSDKRDFPELTAFYVSVASRRERYMAYDPQQAGGKSVQQGGPSPILDEFRGMLKRLAESGVARVYRIHNNAPS</sequence>